<evidence type="ECO:0000256" key="4">
    <source>
        <dbReference type="ARBA" id="ARBA00022989"/>
    </source>
</evidence>
<feature type="transmembrane region" description="Helical" evidence="6">
    <location>
        <begin position="233"/>
        <end position="252"/>
    </location>
</feature>
<evidence type="ECO:0000313" key="8">
    <source>
        <dbReference type="Proteomes" id="UP000823769"/>
    </source>
</evidence>
<keyword evidence="4 6" id="KW-1133">Transmembrane helix</keyword>
<evidence type="ECO:0000313" key="7">
    <source>
        <dbReference type="EMBL" id="MBO8479944.1"/>
    </source>
</evidence>
<proteinExistence type="predicted"/>
<dbReference type="PIRSF" id="PIRSF035875">
    <property type="entry name" value="RNase_BN"/>
    <property type="match status" value="1"/>
</dbReference>
<accession>A0A9D9NN69</accession>
<feature type="transmembrane region" description="Helical" evidence="6">
    <location>
        <begin position="54"/>
        <end position="75"/>
    </location>
</feature>
<feature type="transmembrane region" description="Helical" evidence="6">
    <location>
        <begin position="258"/>
        <end position="279"/>
    </location>
</feature>
<evidence type="ECO:0000256" key="1">
    <source>
        <dbReference type="ARBA" id="ARBA00004651"/>
    </source>
</evidence>
<comment type="subcellular location">
    <subcellularLocation>
        <location evidence="1">Cell membrane</location>
        <topology evidence="1">Multi-pass membrane protein</topology>
    </subcellularLocation>
</comment>
<reference evidence="7" key="1">
    <citation type="submission" date="2020-10" db="EMBL/GenBank/DDBJ databases">
        <authorList>
            <person name="Gilroy R."/>
        </authorList>
    </citation>
    <scope>NUCLEOTIDE SEQUENCE</scope>
    <source>
        <strain evidence="7">B3-1481</strain>
    </source>
</reference>
<dbReference type="EMBL" id="JADILW010000035">
    <property type="protein sequence ID" value="MBO8479944.1"/>
    <property type="molecule type" value="Genomic_DNA"/>
</dbReference>
<gene>
    <name evidence="7" type="ORF">IAB76_02385</name>
</gene>
<keyword evidence="2" id="KW-1003">Cell membrane</keyword>
<comment type="caution">
    <text evidence="7">The sequence shown here is derived from an EMBL/GenBank/DDBJ whole genome shotgun (WGS) entry which is preliminary data.</text>
</comment>
<name>A0A9D9NN69_9BACT</name>
<dbReference type="Pfam" id="PF03631">
    <property type="entry name" value="Virul_fac_BrkB"/>
    <property type="match status" value="1"/>
</dbReference>
<evidence type="ECO:0000256" key="5">
    <source>
        <dbReference type="ARBA" id="ARBA00023136"/>
    </source>
</evidence>
<reference evidence="7" key="2">
    <citation type="journal article" date="2021" name="PeerJ">
        <title>Extensive microbial diversity within the chicken gut microbiome revealed by metagenomics and culture.</title>
        <authorList>
            <person name="Gilroy R."/>
            <person name="Ravi A."/>
            <person name="Getino M."/>
            <person name="Pursley I."/>
            <person name="Horton D.L."/>
            <person name="Alikhan N.F."/>
            <person name="Baker D."/>
            <person name="Gharbi K."/>
            <person name="Hall N."/>
            <person name="Watson M."/>
            <person name="Adriaenssens E.M."/>
            <person name="Foster-Nyarko E."/>
            <person name="Jarju S."/>
            <person name="Secka A."/>
            <person name="Antonio M."/>
            <person name="Oren A."/>
            <person name="Chaudhuri R.R."/>
            <person name="La Ragione R."/>
            <person name="Hildebrand F."/>
            <person name="Pallen M.J."/>
        </authorList>
    </citation>
    <scope>NUCLEOTIDE SEQUENCE</scope>
    <source>
        <strain evidence="7">B3-1481</strain>
    </source>
</reference>
<evidence type="ECO:0000256" key="6">
    <source>
        <dbReference type="SAM" id="Phobius"/>
    </source>
</evidence>
<dbReference type="PANTHER" id="PTHR30213">
    <property type="entry name" value="INNER MEMBRANE PROTEIN YHJD"/>
    <property type="match status" value="1"/>
</dbReference>
<feature type="transmembrane region" description="Helical" evidence="6">
    <location>
        <begin position="118"/>
        <end position="138"/>
    </location>
</feature>
<evidence type="ECO:0000256" key="3">
    <source>
        <dbReference type="ARBA" id="ARBA00022692"/>
    </source>
</evidence>
<sequence length="312" mass="35714">MMNKAGKFFELFTDRIWTVDTSACPKAYAALVKHIKVIRITIDTFTQNRMGFQCVALSYFVTLAIIPLITFIFAITGDLGLSEKISELLHRFFANNPEYIDVLMNKANELLETAKSGGLGFASALTLIWAVLWMMFQVERVFNNVWGIRKIPRKVFTRFGFYLLVLVLTPFLILIFGTGIAYYTNITNLIGLDLSDLRFLPRLLGYTAFYVVSAFTLSVMYKFIPAAKVKYSFALKSAMITAVFFVIFQYLYLETQMFVGRLGSVYGVIAAIPLFLVWLNLSWQIIMLGAELCYGYHNVDRYKVLEWDSENK</sequence>
<dbReference type="NCBIfam" id="TIGR00765">
    <property type="entry name" value="yihY_not_rbn"/>
    <property type="match status" value="1"/>
</dbReference>
<dbReference type="GO" id="GO:0005886">
    <property type="term" value="C:plasma membrane"/>
    <property type="evidence" value="ECO:0007669"/>
    <property type="project" value="UniProtKB-SubCell"/>
</dbReference>
<protein>
    <submittedName>
        <fullName evidence="7">YihY/virulence factor BrkB family protein</fullName>
    </submittedName>
</protein>
<feature type="transmembrane region" description="Helical" evidence="6">
    <location>
        <begin position="203"/>
        <end position="221"/>
    </location>
</feature>
<keyword evidence="5 6" id="KW-0472">Membrane</keyword>
<dbReference type="AlphaFoldDB" id="A0A9D9NN69"/>
<keyword evidence="3 6" id="KW-0812">Transmembrane</keyword>
<organism evidence="7 8">
    <name type="scientific">Candidatus Cryptobacteroides avistercoris</name>
    <dbReference type="NCBI Taxonomy" id="2840758"/>
    <lineage>
        <taxon>Bacteria</taxon>
        <taxon>Pseudomonadati</taxon>
        <taxon>Bacteroidota</taxon>
        <taxon>Bacteroidia</taxon>
        <taxon>Bacteroidales</taxon>
        <taxon>Candidatus Cryptobacteroides</taxon>
    </lineage>
</organism>
<evidence type="ECO:0000256" key="2">
    <source>
        <dbReference type="ARBA" id="ARBA00022475"/>
    </source>
</evidence>
<dbReference type="InterPro" id="IPR017039">
    <property type="entry name" value="Virul_fac_BrkB"/>
</dbReference>
<feature type="transmembrane region" description="Helical" evidence="6">
    <location>
        <begin position="159"/>
        <end position="183"/>
    </location>
</feature>
<dbReference type="PANTHER" id="PTHR30213:SF0">
    <property type="entry name" value="UPF0761 MEMBRANE PROTEIN YIHY"/>
    <property type="match status" value="1"/>
</dbReference>
<dbReference type="Proteomes" id="UP000823769">
    <property type="component" value="Unassembled WGS sequence"/>
</dbReference>